<keyword evidence="3" id="KW-0314">Glutamate biosynthesis</keyword>
<organism evidence="7">
    <name type="scientific">Kitasatospora camelliae</name>
    <dbReference type="NCBI Taxonomy" id="3156397"/>
    <lineage>
        <taxon>Bacteria</taxon>
        <taxon>Bacillati</taxon>
        <taxon>Actinomycetota</taxon>
        <taxon>Actinomycetes</taxon>
        <taxon>Kitasatosporales</taxon>
        <taxon>Streptomycetaceae</taxon>
        <taxon>Kitasatospora</taxon>
    </lineage>
</organism>
<evidence type="ECO:0000256" key="2">
    <source>
        <dbReference type="ARBA" id="ARBA00023002"/>
    </source>
</evidence>
<evidence type="ECO:0000259" key="6">
    <source>
        <dbReference type="PROSITE" id="PS51379"/>
    </source>
</evidence>
<dbReference type="InterPro" id="IPR028261">
    <property type="entry name" value="DPD_II"/>
</dbReference>
<dbReference type="GO" id="GO:0016639">
    <property type="term" value="F:oxidoreductase activity, acting on the CH-NH2 group of donors, NAD or NADP as acceptor"/>
    <property type="evidence" value="ECO:0007669"/>
    <property type="project" value="InterPro"/>
</dbReference>
<feature type="domain" description="4Fe-4S ferredoxin-type" evidence="6">
    <location>
        <begin position="36"/>
        <end position="69"/>
    </location>
</feature>
<dbReference type="InterPro" id="IPR017896">
    <property type="entry name" value="4Fe4S_Fe-S-bd"/>
</dbReference>
<dbReference type="InterPro" id="IPR036188">
    <property type="entry name" value="FAD/NAD-bd_sf"/>
</dbReference>
<dbReference type="InterPro" id="IPR023753">
    <property type="entry name" value="FAD/NAD-binding_dom"/>
</dbReference>
<proteinExistence type="predicted"/>
<dbReference type="PROSITE" id="PS51379">
    <property type="entry name" value="4FE4S_FER_2"/>
    <property type="match status" value="1"/>
</dbReference>
<feature type="compositionally biased region" description="Basic and acidic residues" evidence="5">
    <location>
        <begin position="16"/>
        <end position="25"/>
    </location>
</feature>
<name>A0AAU8K7P2_9ACTN</name>
<dbReference type="SUPFAM" id="SSF46548">
    <property type="entry name" value="alpha-helical ferredoxin"/>
    <property type="match status" value="1"/>
</dbReference>
<gene>
    <name evidence="7" type="ORF">ABWK59_32300</name>
</gene>
<reference evidence="7" key="1">
    <citation type="submission" date="2024-06" db="EMBL/GenBank/DDBJ databases">
        <title>The genome sequences of Kitasatospora sp. strain HUAS MG31.</title>
        <authorList>
            <person name="Mo P."/>
        </authorList>
    </citation>
    <scope>NUCLEOTIDE SEQUENCE</scope>
    <source>
        <strain evidence="7">HUAS MG31</strain>
    </source>
</reference>
<dbReference type="KEGG" id="kcm:ABWK59_32300"/>
<dbReference type="InterPro" id="IPR051394">
    <property type="entry name" value="Glutamate_Synthase"/>
</dbReference>
<dbReference type="EMBL" id="CP159872">
    <property type="protein sequence ID" value="XCM83278.1"/>
    <property type="molecule type" value="Genomic_DNA"/>
</dbReference>
<dbReference type="RefSeq" id="WP_354644213.1">
    <property type="nucleotide sequence ID" value="NZ_CP159872.1"/>
</dbReference>
<dbReference type="Gene3D" id="1.10.1060.10">
    <property type="entry name" value="Alpha-helical ferredoxin"/>
    <property type="match status" value="1"/>
</dbReference>
<dbReference type="PRINTS" id="PR00419">
    <property type="entry name" value="ADXRDTASE"/>
</dbReference>
<dbReference type="NCBIfam" id="TIGR01317">
    <property type="entry name" value="GOGAT_sm_gam"/>
    <property type="match status" value="1"/>
</dbReference>
<dbReference type="Gene3D" id="3.50.50.60">
    <property type="entry name" value="FAD/NAD(P)-binding domain"/>
    <property type="match status" value="2"/>
</dbReference>
<dbReference type="InterPro" id="IPR006005">
    <property type="entry name" value="Glut_synth_ssu1"/>
</dbReference>
<dbReference type="AlphaFoldDB" id="A0AAU8K7P2"/>
<keyword evidence="2" id="KW-0560">Oxidoreductase</keyword>
<comment type="pathway">
    <text evidence="4">Amino-acid biosynthesis.</text>
</comment>
<evidence type="ECO:0000313" key="7">
    <source>
        <dbReference type="EMBL" id="XCM83278.1"/>
    </source>
</evidence>
<evidence type="ECO:0000256" key="1">
    <source>
        <dbReference type="ARBA" id="ARBA00022605"/>
    </source>
</evidence>
<dbReference type="PANTHER" id="PTHR43100">
    <property type="entry name" value="GLUTAMATE SYNTHASE [NADPH] SMALL CHAIN"/>
    <property type="match status" value="1"/>
</dbReference>
<sequence>MADPKAFLTTPRRARERRDAQERLDDHREVYRPGALLPIINQQAERCMDCGLPFCHQACPLGNLIPDWNTLVAHDDWRKAAARLLATNNFPEFTGRLCPAPCESACVLAIDAEAVTIKNIELEIADRAWELGFDRPQPPERMTGFRVAVIGSGPAGLAAAQQLTRAGHTTTVFERADRIGGLLRYGIPPFRLEKHRLNRRIEQMRTEGTRFRTGVAVGPDLGADELRERNDAVVVAIGATAGRELPVPGRELAGVHQALAYLTLANRTDEGDYPLSPLSAEGRSVVIVGGGDTAADCLGTALRQRAAAVTQLDINPCPPERRAEDQPWPVHPKVYRVTTSHEEAGAPATDPRVFRATTVGFEADADGHLAGVRFADAEPGDRHPRPGTERALPADLALLALGFTGPERDGGLAEQLGLAHDRRGNLGRDQDFAGGPDGVFVAGDAGRGQSLIVWAVAEGRAAAAAVDRYLRGGTTDLPAPITATTRALAP</sequence>
<dbReference type="GO" id="GO:0006537">
    <property type="term" value="P:glutamate biosynthetic process"/>
    <property type="evidence" value="ECO:0007669"/>
    <property type="project" value="UniProtKB-KW"/>
</dbReference>
<dbReference type="SUPFAM" id="SSF51971">
    <property type="entry name" value="Nucleotide-binding domain"/>
    <property type="match status" value="1"/>
</dbReference>
<dbReference type="Pfam" id="PF14691">
    <property type="entry name" value="Fer4_20"/>
    <property type="match status" value="1"/>
</dbReference>
<keyword evidence="1" id="KW-0028">Amino-acid biosynthesis</keyword>
<evidence type="ECO:0000256" key="3">
    <source>
        <dbReference type="ARBA" id="ARBA00023164"/>
    </source>
</evidence>
<evidence type="ECO:0000256" key="5">
    <source>
        <dbReference type="SAM" id="MobiDB-lite"/>
    </source>
</evidence>
<dbReference type="GO" id="GO:0051536">
    <property type="term" value="F:iron-sulfur cluster binding"/>
    <property type="evidence" value="ECO:0007669"/>
    <property type="project" value="InterPro"/>
</dbReference>
<feature type="region of interest" description="Disordered" evidence="5">
    <location>
        <begin position="1"/>
        <end position="25"/>
    </location>
</feature>
<protein>
    <submittedName>
        <fullName evidence="7">Glutamate synthase subunit beta</fullName>
    </submittedName>
</protein>
<dbReference type="InterPro" id="IPR009051">
    <property type="entry name" value="Helical_ferredxn"/>
</dbReference>
<evidence type="ECO:0000256" key="4">
    <source>
        <dbReference type="ARBA" id="ARBA00029440"/>
    </source>
</evidence>
<dbReference type="PANTHER" id="PTHR43100:SF1">
    <property type="entry name" value="GLUTAMATE SYNTHASE [NADPH] SMALL CHAIN"/>
    <property type="match status" value="1"/>
</dbReference>
<dbReference type="Pfam" id="PF07992">
    <property type="entry name" value="Pyr_redox_2"/>
    <property type="match status" value="1"/>
</dbReference>
<accession>A0AAU8K7P2</accession>